<proteinExistence type="predicted"/>
<dbReference type="InterPro" id="IPR019734">
    <property type="entry name" value="TPR_rpt"/>
</dbReference>
<dbReference type="PANTHER" id="PTHR44227">
    <property type="match status" value="1"/>
</dbReference>
<dbReference type="RefSeq" id="WP_377122473.1">
    <property type="nucleotide sequence ID" value="NZ_JBHRSD010000011.1"/>
</dbReference>
<reference evidence="6" key="1">
    <citation type="journal article" date="2019" name="Int. J. Syst. Evol. Microbiol.">
        <title>The Global Catalogue of Microorganisms (GCM) 10K type strain sequencing project: providing services to taxonomists for standard genome sequencing and annotation.</title>
        <authorList>
            <consortium name="The Broad Institute Genomics Platform"/>
            <consortium name="The Broad Institute Genome Sequencing Center for Infectious Disease"/>
            <person name="Wu L."/>
            <person name="Ma J."/>
        </authorList>
    </citation>
    <scope>NUCLEOTIDE SEQUENCE [LARGE SCALE GENOMIC DNA]</scope>
    <source>
        <strain evidence="6">KCTC 42730</strain>
    </source>
</reference>
<dbReference type="PROSITE" id="PS51257">
    <property type="entry name" value="PROKAR_LIPOPROTEIN"/>
    <property type="match status" value="1"/>
</dbReference>
<dbReference type="InterPro" id="IPR011990">
    <property type="entry name" value="TPR-like_helical_dom_sf"/>
</dbReference>
<keyword evidence="4" id="KW-0732">Signal</keyword>
<evidence type="ECO:0000313" key="5">
    <source>
        <dbReference type="EMBL" id="MFC3032251.1"/>
    </source>
</evidence>
<dbReference type="Proteomes" id="UP001595453">
    <property type="component" value="Unassembled WGS sequence"/>
</dbReference>
<protein>
    <submittedName>
        <fullName evidence="5">Tetratricopeptide repeat protein</fullName>
    </submittedName>
</protein>
<evidence type="ECO:0000313" key="6">
    <source>
        <dbReference type="Proteomes" id="UP001595453"/>
    </source>
</evidence>
<dbReference type="Gene3D" id="1.25.40.10">
    <property type="entry name" value="Tetratricopeptide repeat domain"/>
    <property type="match status" value="2"/>
</dbReference>
<dbReference type="EMBL" id="JBHRSD010000011">
    <property type="protein sequence ID" value="MFC3032251.1"/>
    <property type="molecule type" value="Genomic_DNA"/>
</dbReference>
<dbReference type="InterPro" id="IPR052346">
    <property type="entry name" value="O-mannosyl-transferase_TMTC"/>
</dbReference>
<sequence length="394" mass="44520">MYTRYCPLLITFIATLTLTACQSTSEQAKYQLAPMNLLDTQGFKVYAVESQEEIFRLDPELNAHLDAMMLRPLDGLSKAKRLLNFLMDNGDASLSYQSGANLTASEAYHSQNANCLSLSILAYSIAQKMGLQTQFQRVLIPEYWDQSQGYSLLTGHVNLKVVKKRERSNAVVSIQYNAEESLTVDFDPNSRQQRFRVVPISKERITAMYYNNKGAKALLDHDLDSAFSYFKAAVDIDTSYSGAWGNLGVLLRVSNHLSEAEQAYQYAITLDANDTAYGNLALLYYLTNREELAKPIEARLAAKRDSNPYYHILLGNEAFDNADYSLALAEYRKARSLDSSLHNSYFGLAKTFYTLGDAEQARHYLQLALKHADFEHDKLKYDGKLRFLNATAKN</sequence>
<keyword evidence="2 3" id="KW-0802">TPR repeat</keyword>
<evidence type="ECO:0000256" key="3">
    <source>
        <dbReference type="PROSITE-ProRule" id="PRU00339"/>
    </source>
</evidence>
<keyword evidence="6" id="KW-1185">Reference proteome</keyword>
<evidence type="ECO:0000256" key="4">
    <source>
        <dbReference type="SAM" id="SignalP"/>
    </source>
</evidence>
<feature type="repeat" description="TPR" evidence="3">
    <location>
        <begin position="241"/>
        <end position="274"/>
    </location>
</feature>
<feature type="chain" id="PRO_5047066818" evidence="4">
    <location>
        <begin position="21"/>
        <end position="394"/>
    </location>
</feature>
<dbReference type="PROSITE" id="PS50005">
    <property type="entry name" value="TPR"/>
    <property type="match status" value="1"/>
</dbReference>
<comment type="caution">
    <text evidence="5">The sequence shown here is derived from an EMBL/GenBank/DDBJ whole genome shotgun (WGS) entry which is preliminary data.</text>
</comment>
<dbReference type="Pfam" id="PF13181">
    <property type="entry name" value="TPR_8"/>
    <property type="match status" value="1"/>
</dbReference>
<organism evidence="5 6">
    <name type="scientific">Pseudoalteromonas fenneropenaei</name>
    <dbReference type="NCBI Taxonomy" id="1737459"/>
    <lineage>
        <taxon>Bacteria</taxon>
        <taxon>Pseudomonadati</taxon>
        <taxon>Pseudomonadota</taxon>
        <taxon>Gammaproteobacteria</taxon>
        <taxon>Alteromonadales</taxon>
        <taxon>Pseudoalteromonadaceae</taxon>
        <taxon>Pseudoalteromonas</taxon>
    </lineage>
</organism>
<accession>A0ABV7CI81</accession>
<dbReference type="PANTHER" id="PTHR44227:SF3">
    <property type="entry name" value="PROTEIN O-MANNOSYL-TRANSFERASE TMTC4"/>
    <property type="match status" value="1"/>
</dbReference>
<evidence type="ECO:0000256" key="1">
    <source>
        <dbReference type="ARBA" id="ARBA00022737"/>
    </source>
</evidence>
<name>A0ABV7CI81_9GAMM</name>
<feature type="signal peptide" evidence="4">
    <location>
        <begin position="1"/>
        <end position="20"/>
    </location>
</feature>
<dbReference type="SMART" id="SM00028">
    <property type="entry name" value="TPR"/>
    <property type="match status" value="4"/>
</dbReference>
<gene>
    <name evidence="5" type="ORF">ACFOEE_06960</name>
</gene>
<keyword evidence="1" id="KW-0677">Repeat</keyword>
<dbReference type="SUPFAM" id="SSF48452">
    <property type="entry name" value="TPR-like"/>
    <property type="match status" value="1"/>
</dbReference>
<evidence type="ECO:0000256" key="2">
    <source>
        <dbReference type="ARBA" id="ARBA00022803"/>
    </source>
</evidence>